<dbReference type="Gene3D" id="1.20.5.370">
    <property type="match status" value="1"/>
</dbReference>
<evidence type="ECO:0000313" key="2">
    <source>
        <dbReference type="EMBL" id="CAH2351304.1"/>
    </source>
</evidence>
<evidence type="ECO:0000256" key="1">
    <source>
        <dbReference type="SAM" id="MobiDB-lite"/>
    </source>
</evidence>
<feature type="compositionally biased region" description="Acidic residues" evidence="1">
    <location>
        <begin position="311"/>
        <end position="336"/>
    </location>
</feature>
<name>A0A9P0VX99_9ASCO</name>
<feature type="region of interest" description="Disordered" evidence="1">
    <location>
        <begin position="290"/>
        <end position="396"/>
    </location>
</feature>
<proteinExistence type="predicted"/>
<accession>A0A9P0VX99</accession>
<dbReference type="AlphaFoldDB" id="A0A9P0VX99"/>
<evidence type="ECO:0000313" key="3">
    <source>
        <dbReference type="Proteomes" id="UP000837801"/>
    </source>
</evidence>
<dbReference type="Proteomes" id="UP000837801">
    <property type="component" value="Unassembled WGS sequence"/>
</dbReference>
<feature type="region of interest" description="Disordered" evidence="1">
    <location>
        <begin position="419"/>
        <end position="541"/>
    </location>
</feature>
<feature type="compositionally biased region" description="Basic and acidic residues" evidence="1">
    <location>
        <begin position="367"/>
        <end position="384"/>
    </location>
</feature>
<feature type="compositionally biased region" description="Acidic residues" evidence="1">
    <location>
        <begin position="350"/>
        <end position="366"/>
    </location>
</feature>
<feature type="compositionally biased region" description="Basic and acidic residues" evidence="1">
    <location>
        <begin position="516"/>
        <end position="525"/>
    </location>
</feature>
<comment type="caution">
    <text evidence="2">The sequence shown here is derived from an EMBL/GenBank/DDBJ whole genome shotgun (WGS) entry which is preliminary data.</text>
</comment>
<gene>
    <name evidence="2" type="ORF">CLIB1423_03S03246</name>
</gene>
<reference evidence="2" key="1">
    <citation type="submission" date="2022-03" db="EMBL/GenBank/DDBJ databases">
        <authorList>
            <person name="Legras J.-L."/>
            <person name="Devillers H."/>
            <person name="Grondin C."/>
        </authorList>
    </citation>
    <scope>NUCLEOTIDE SEQUENCE</scope>
    <source>
        <strain evidence="2">CLIB 1423</strain>
    </source>
</reference>
<feature type="compositionally biased region" description="Acidic residues" evidence="1">
    <location>
        <begin position="428"/>
        <end position="453"/>
    </location>
</feature>
<dbReference type="OrthoDB" id="4094308at2759"/>
<organism evidence="2 3">
    <name type="scientific">[Candida] railenensis</name>
    <dbReference type="NCBI Taxonomy" id="45579"/>
    <lineage>
        <taxon>Eukaryota</taxon>
        <taxon>Fungi</taxon>
        <taxon>Dikarya</taxon>
        <taxon>Ascomycota</taxon>
        <taxon>Saccharomycotina</taxon>
        <taxon>Pichiomycetes</taxon>
        <taxon>Debaryomycetaceae</taxon>
        <taxon>Kurtzmaniella</taxon>
    </lineage>
</organism>
<dbReference type="InterPro" id="IPR014751">
    <property type="entry name" value="XRCC4-like_C"/>
</dbReference>
<feature type="compositionally biased region" description="Polar residues" evidence="1">
    <location>
        <begin position="527"/>
        <end position="541"/>
    </location>
</feature>
<dbReference type="SUPFAM" id="SSF58022">
    <property type="entry name" value="XRCC4, C-terminal oligomerization domain"/>
    <property type="match status" value="1"/>
</dbReference>
<sequence length="541" mass="62347">MNALQGKIINAPLVIEDENSHALIKNATIYIYSTFESDTLSITSLIPEGTFQLKLNSKDSIIKHRKVKDSFTDEQWLSTVKELFSGTYDNNDLELTGKYLTSSDNYVDGELVEDGDEENEDFERNRHKYLSIDIKTSNKKLTITVGTFQVPLMKVIGGEDETNLLNWLDLLISGHRGNIRIIKDLTKENTKLLNERDYYKKEVIKSATEHLEIMNDIESKFYRVLNAKKDKIWELEQKMKGNDANFALVGLNEKYIEENKFNLNTDIDIKEIPSKLRDELIKKRKVRKVADGKKGGGARKRKKTAGSVLKEEEEGENDEEAEDEPEESEYEYENENLEQVIEPEIKVEEVDTDEEDERILEDEDQDKEMKLSPKDADKSDSIEIKEEDEPLSVNELERIQKEKQKNKFKLRRFTNKYERQAKERKIADEEERAQEQVEEEDEEEEHSNDDDDGERVGPEQYGSIHRSTKTLSDRDIVEDSVSISPPNQDKTDIDTDVENSNDSGNVDISDFDLDGFEGHKDKDNANEESTTQSAISDSLKS</sequence>
<dbReference type="EMBL" id="CAKXYY010000003">
    <property type="protein sequence ID" value="CAH2351304.1"/>
    <property type="molecule type" value="Genomic_DNA"/>
</dbReference>
<protein>
    <submittedName>
        <fullName evidence="2">Uncharacterized protein</fullName>
    </submittedName>
</protein>
<keyword evidence="3" id="KW-1185">Reference proteome</keyword>